<feature type="signal peptide" evidence="1">
    <location>
        <begin position="1"/>
        <end position="23"/>
    </location>
</feature>
<accession>A0AAD3HRA8</accession>
<evidence type="ECO:0000256" key="1">
    <source>
        <dbReference type="SAM" id="SignalP"/>
    </source>
</evidence>
<feature type="chain" id="PRO_5042088518" evidence="1">
    <location>
        <begin position="24"/>
        <end position="468"/>
    </location>
</feature>
<dbReference type="AlphaFoldDB" id="A0AAD3HRA8"/>
<gene>
    <name evidence="2" type="ORF">Agub_g12095</name>
</gene>
<organism evidence="2 3">
    <name type="scientific">Astrephomene gubernaculifera</name>
    <dbReference type="NCBI Taxonomy" id="47775"/>
    <lineage>
        <taxon>Eukaryota</taxon>
        <taxon>Viridiplantae</taxon>
        <taxon>Chlorophyta</taxon>
        <taxon>core chlorophytes</taxon>
        <taxon>Chlorophyceae</taxon>
        <taxon>CS clade</taxon>
        <taxon>Chlamydomonadales</taxon>
        <taxon>Astrephomenaceae</taxon>
        <taxon>Astrephomene</taxon>
    </lineage>
</organism>
<evidence type="ECO:0000313" key="2">
    <source>
        <dbReference type="EMBL" id="GFR50046.1"/>
    </source>
</evidence>
<proteinExistence type="predicted"/>
<reference evidence="2 3" key="1">
    <citation type="journal article" date="2021" name="Sci. Rep.">
        <title>Genome sequencing of the multicellular alga Astrephomene provides insights into convergent evolution of germ-soma differentiation.</title>
        <authorList>
            <person name="Yamashita S."/>
            <person name="Yamamoto K."/>
            <person name="Matsuzaki R."/>
            <person name="Suzuki S."/>
            <person name="Yamaguchi H."/>
            <person name="Hirooka S."/>
            <person name="Minakuchi Y."/>
            <person name="Miyagishima S."/>
            <person name="Kawachi M."/>
            <person name="Toyoda A."/>
            <person name="Nozaki H."/>
        </authorList>
    </citation>
    <scope>NUCLEOTIDE SEQUENCE [LARGE SCALE GENOMIC DNA]</scope>
    <source>
        <strain evidence="2 3">NIES-4017</strain>
    </source>
</reference>
<keyword evidence="3" id="KW-1185">Reference proteome</keyword>
<protein>
    <submittedName>
        <fullName evidence="2">Uncharacterized protein</fullName>
    </submittedName>
</protein>
<sequence>MAFLGTLTSFLLLFTHIIHNARAASIHPLCGSNITIDNVQPVAKSVTDLTALFHGLELPEGACIFNPALVQVSGPLYCLFGRIYEASEPGKRCAPGRMDRPPFLDGWRGKSTNILAILWLRQDPNRRRLQTKLMGHTYINASNHEDGRLFKDSRGRIYVYLALPIGVYPKRAVINTVNRVFIQCNRSSSHCAVSLGYPRILSFLGSDNAMDKNWVPWNGSEYMSFSHYGTFGPHSVFNWGSYDEPVLHIDFDSVAEDSLFPNFNKHYGHLLQLSGGSPVVLEPGGKSYLGVGHFKAHPGCFHPEAMPAWVDKSRFGHMVGQLGTNCAHLQQSSNETTRSEVLRVAFNFLHEGKEGIHYPLDYGFFFYRFNAAAPHNITHISHGVIPYTWRNASDHQGIVFPTGLERLGSDTYIIAYGDEDQASKLMTISARRVEALLWPLPKMEQSLDTYTVCAIGCEGEEGGRCSYE</sequence>
<evidence type="ECO:0000313" key="3">
    <source>
        <dbReference type="Proteomes" id="UP001054857"/>
    </source>
</evidence>
<keyword evidence="1" id="KW-0732">Signal</keyword>
<dbReference type="EMBL" id="BMAR01000034">
    <property type="protein sequence ID" value="GFR50046.1"/>
    <property type="molecule type" value="Genomic_DNA"/>
</dbReference>
<name>A0AAD3HRA8_9CHLO</name>
<dbReference type="Proteomes" id="UP001054857">
    <property type="component" value="Unassembled WGS sequence"/>
</dbReference>
<comment type="caution">
    <text evidence="2">The sequence shown here is derived from an EMBL/GenBank/DDBJ whole genome shotgun (WGS) entry which is preliminary data.</text>
</comment>